<dbReference type="EMBL" id="NQIK02000001">
    <property type="protein sequence ID" value="KAF7576280.1"/>
    <property type="molecule type" value="Genomic_DNA"/>
</dbReference>
<reference evidence="1 2" key="1">
    <citation type="journal article" date="2018" name="BMC Genomics">
        <title>Comparative genomics of the wheat fungal pathogen Pyrenophora tritici-repentis reveals chromosomal variations and genome plasticity.</title>
        <authorList>
            <person name="Moolhuijzen P."/>
            <person name="See P.T."/>
            <person name="Hane J.K."/>
            <person name="Shi G."/>
            <person name="Liu Z."/>
            <person name="Oliver R.P."/>
            <person name="Moffat C.S."/>
        </authorList>
    </citation>
    <scope>NUCLEOTIDE SEQUENCE [LARGE SCALE GENOMIC DNA]</scope>
    <source>
        <strain evidence="1">M4</strain>
    </source>
</reference>
<accession>A0A834VU88</accession>
<dbReference type="RefSeq" id="XP_065964959.1">
    <property type="nucleotide sequence ID" value="XM_066102757.1"/>
</dbReference>
<dbReference type="GeneID" id="90953885"/>
<gene>
    <name evidence="1" type="ORF">PtrM4_005200</name>
</gene>
<dbReference type="Proteomes" id="UP000245464">
    <property type="component" value="Chromosome 1"/>
</dbReference>
<evidence type="ECO:0000313" key="2">
    <source>
        <dbReference type="Proteomes" id="UP000245464"/>
    </source>
</evidence>
<evidence type="ECO:0000313" key="1">
    <source>
        <dbReference type="EMBL" id="KAF7576280.1"/>
    </source>
</evidence>
<name>A0A834VU88_9PLEO</name>
<proteinExistence type="predicted"/>
<sequence>MWCLLRSWGLPFTKAVQDFQDKMQVGDTDTVAAPKTPNGELGLPCYWDLPHPHLAREAQHIRIGNWSLGDLGWASSVPPKPSAC</sequence>
<dbReference type="KEGG" id="ptrr:90953885"/>
<protein>
    <submittedName>
        <fullName evidence="1">Uncharacterized protein</fullName>
    </submittedName>
</protein>
<comment type="caution">
    <text evidence="1">The sequence shown here is derived from an EMBL/GenBank/DDBJ whole genome shotgun (WGS) entry which is preliminary data.</text>
</comment>
<organism evidence="1 2">
    <name type="scientific">Pyrenophora tritici-repentis</name>
    <dbReference type="NCBI Taxonomy" id="45151"/>
    <lineage>
        <taxon>Eukaryota</taxon>
        <taxon>Fungi</taxon>
        <taxon>Dikarya</taxon>
        <taxon>Ascomycota</taxon>
        <taxon>Pezizomycotina</taxon>
        <taxon>Dothideomycetes</taxon>
        <taxon>Pleosporomycetidae</taxon>
        <taxon>Pleosporales</taxon>
        <taxon>Pleosporineae</taxon>
        <taxon>Pleosporaceae</taxon>
        <taxon>Pyrenophora</taxon>
    </lineage>
</organism>
<dbReference type="AlphaFoldDB" id="A0A834VU88"/>